<dbReference type="GO" id="GO:0008233">
    <property type="term" value="F:peptidase activity"/>
    <property type="evidence" value="ECO:0007669"/>
    <property type="project" value="UniProtKB-KW"/>
</dbReference>
<dbReference type="PANTHER" id="PTHR13604:SF0">
    <property type="entry name" value="ABASIC SITE PROCESSING PROTEIN HMCES"/>
    <property type="match status" value="1"/>
</dbReference>
<dbReference type="GO" id="GO:0016829">
    <property type="term" value="F:lyase activity"/>
    <property type="evidence" value="ECO:0007669"/>
    <property type="project" value="UniProtKB-KW"/>
</dbReference>
<dbReference type="RefSeq" id="WP_188568504.1">
    <property type="nucleotide sequence ID" value="NZ_BMED01000006.1"/>
</dbReference>
<evidence type="ECO:0000256" key="4">
    <source>
        <dbReference type="ARBA" id="ARBA00022801"/>
    </source>
</evidence>
<keyword evidence="5" id="KW-0190">Covalent protein-DNA linkage</keyword>
<evidence type="ECO:0000256" key="7">
    <source>
        <dbReference type="ARBA" id="ARBA00023239"/>
    </source>
</evidence>
<dbReference type="SUPFAM" id="SSF143081">
    <property type="entry name" value="BB1717-like"/>
    <property type="match status" value="1"/>
</dbReference>
<gene>
    <name evidence="9" type="ORF">GCM10011396_46070</name>
</gene>
<dbReference type="GO" id="GO:0106300">
    <property type="term" value="P:protein-DNA covalent cross-linking repair"/>
    <property type="evidence" value="ECO:0007669"/>
    <property type="project" value="InterPro"/>
</dbReference>
<evidence type="ECO:0000256" key="2">
    <source>
        <dbReference type="ARBA" id="ARBA00022670"/>
    </source>
</evidence>
<dbReference type="Proteomes" id="UP000637423">
    <property type="component" value="Unassembled WGS sequence"/>
</dbReference>
<dbReference type="AlphaFoldDB" id="A0A916XQW3"/>
<sequence>MCINYQSVTRELLHQLFDVTLPSEPAWPEQVFQDYMAPIIIAGEPGQRKGLVAAYSMVPKQHHKKERKRYMTMNARVETVGEKVTYADAWRNSQLCLVPMHAFYEPNWQTGTAERWKIGMADEAPFAVAGLYRQWKEEDESVTHAFTQLSINANDHPLMKIFHRPEDEKRSLVIIERSEYDDFLHCKDPERARAYLTLFPAQRMRASASPLIRIAKPKKVATANNQI</sequence>
<reference evidence="9" key="2">
    <citation type="submission" date="2020-09" db="EMBL/GenBank/DDBJ databases">
        <authorList>
            <person name="Sun Q."/>
            <person name="Zhou Y."/>
        </authorList>
    </citation>
    <scope>NUCLEOTIDE SEQUENCE</scope>
    <source>
        <strain evidence="9">CGMCC 1.10998</strain>
    </source>
</reference>
<dbReference type="InterPro" id="IPR003738">
    <property type="entry name" value="SRAP"/>
</dbReference>
<dbReference type="EC" id="3.4.-.-" evidence="8"/>
<evidence type="ECO:0000313" key="9">
    <source>
        <dbReference type="EMBL" id="GGC93557.1"/>
    </source>
</evidence>
<evidence type="ECO:0000256" key="1">
    <source>
        <dbReference type="ARBA" id="ARBA00008136"/>
    </source>
</evidence>
<name>A0A916XQW3_9BURK</name>
<dbReference type="Pfam" id="PF02586">
    <property type="entry name" value="SRAP"/>
    <property type="match status" value="1"/>
</dbReference>
<keyword evidence="3" id="KW-0227">DNA damage</keyword>
<dbReference type="EMBL" id="BMED01000006">
    <property type="protein sequence ID" value="GGC93557.1"/>
    <property type="molecule type" value="Genomic_DNA"/>
</dbReference>
<dbReference type="PANTHER" id="PTHR13604">
    <property type="entry name" value="DC12-RELATED"/>
    <property type="match status" value="1"/>
</dbReference>
<keyword evidence="7" id="KW-0456">Lyase</keyword>
<evidence type="ECO:0000256" key="6">
    <source>
        <dbReference type="ARBA" id="ARBA00023125"/>
    </source>
</evidence>
<evidence type="ECO:0000313" key="10">
    <source>
        <dbReference type="Proteomes" id="UP000637423"/>
    </source>
</evidence>
<dbReference type="GO" id="GO:0003697">
    <property type="term" value="F:single-stranded DNA binding"/>
    <property type="evidence" value="ECO:0007669"/>
    <property type="project" value="InterPro"/>
</dbReference>
<dbReference type="Gene3D" id="3.90.1680.10">
    <property type="entry name" value="SOS response associated peptidase-like"/>
    <property type="match status" value="1"/>
</dbReference>
<keyword evidence="2 8" id="KW-0645">Protease</keyword>
<evidence type="ECO:0000256" key="3">
    <source>
        <dbReference type="ARBA" id="ARBA00022763"/>
    </source>
</evidence>
<dbReference type="InterPro" id="IPR036590">
    <property type="entry name" value="SRAP-like"/>
</dbReference>
<evidence type="ECO:0000256" key="5">
    <source>
        <dbReference type="ARBA" id="ARBA00023124"/>
    </source>
</evidence>
<dbReference type="GO" id="GO:0006508">
    <property type="term" value="P:proteolysis"/>
    <property type="evidence" value="ECO:0007669"/>
    <property type="project" value="UniProtKB-KW"/>
</dbReference>
<keyword evidence="4 8" id="KW-0378">Hydrolase</keyword>
<comment type="caution">
    <text evidence="9">The sequence shown here is derived from an EMBL/GenBank/DDBJ whole genome shotgun (WGS) entry which is preliminary data.</text>
</comment>
<keyword evidence="10" id="KW-1185">Reference proteome</keyword>
<proteinExistence type="inferred from homology"/>
<organism evidence="9 10">
    <name type="scientific">Undibacterium terreum</name>
    <dbReference type="NCBI Taxonomy" id="1224302"/>
    <lineage>
        <taxon>Bacteria</taxon>
        <taxon>Pseudomonadati</taxon>
        <taxon>Pseudomonadota</taxon>
        <taxon>Betaproteobacteria</taxon>
        <taxon>Burkholderiales</taxon>
        <taxon>Oxalobacteraceae</taxon>
        <taxon>Undibacterium</taxon>
    </lineage>
</organism>
<accession>A0A916XQW3</accession>
<reference evidence="9" key="1">
    <citation type="journal article" date="2014" name="Int. J. Syst. Evol. Microbiol.">
        <title>Complete genome sequence of Corynebacterium casei LMG S-19264T (=DSM 44701T), isolated from a smear-ripened cheese.</title>
        <authorList>
            <consortium name="US DOE Joint Genome Institute (JGI-PGF)"/>
            <person name="Walter F."/>
            <person name="Albersmeier A."/>
            <person name="Kalinowski J."/>
            <person name="Ruckert C."/>
        </authorList>
    </citation>
    <scope>NUCLEOTIDE SEQUENCE</scope>
    <source>
        <strain evidence="9">CGMCC 1.10998</strain>
    </source>
</reference>
<keyword evidence="6" id="KW-0238">DNA-binding</keyword>
<comment type="similarity">
    <text evidence="1 8">Belongs to the SOS response-associated peptidase family.</text>
</comment>
<protein>
    <recommendedName>
        <fullName evidence="8">Abasic site processing protein</fullName>
        <ecNumber evidence="8">3.4.-.-</ecNumber>
    </recommendedName>
</protein>
<evidence type="ECO:0000256" key="8">
    <source>
        <dbReference type="RuleBase" id="RU364100"/>
    </source>
</evidence>